<keyword evidence="8" id="KW-1185">Reference proteome</keyword>
<dbReference type="EMBL" id="JAUHHC010000005">
    <property type="protein sequence ID" value="MDN3922613.1"/>
    <property type="molecule type" value="Genomic_DNA"/>
</dbReference>
<keyword evidence="5" id="KW-1133">Transmembrane helix</keyword>
<dbReference type="PROSITE" id="PS50109">
    <property type="entry name" value="HIS_KIN"/>
    <property type="match status" value="1"/>
</dbReference>
<keyword evidence="5" id="KW-0472">Membrane</keyword>
<dbReference type="Pfam" id="PF07730">
    <property type="entry name" value="HisKA_3"/>
    <property type="match status" value="1"/>
</dbReference>
<organism evidence="7 8">
    <name type="scientific">Roseateles violae</name>
    <dbReference type="NCBI Taxonomy" id="3058042"/>
    <lineage>
        <taxon>Bacteria</taxon>
        <taxon>Pseudomonadati</taxon>
        <taxon>Pseudomonadota</taxon>
        <taxon>Betaproteobacteria</taxon>
        <taxon>Burkholderiales</taxon>
        <taxon>Sphaerotilaceae</taxon>
        <taxon>Roseateles</taxon>
    </lineage>
</organism>
<dbReference type="Pfam" id="PF05227">
    <property type="entry name" value="CHASE3"/>
    <property type="match status" value="1"/>
</dbReference>
<feature type="transmembrane region" description="Helical" evidence="5">
    <location>
        <begin position="188"/>
        <end position="209"/>
    </location>
</feature>
<keyword evidence="5" id="KW-0812">Transmembrane</keyword>
<name>A0ABT8DWM4_9BURK</name>
<evidence type="ECO:0000256" key="5">
    <source>
        <dbReference type="SAM" id="Phobius"/>
    </source>
</evidence>
<evidence type="ECO:0000313" key="7">
    <source>
        <dbReference type="EMBL" id="MDN3922613.1"/>
    </source>
</evidence>
<dbReference type="InterPro" id="IPR003594">
    <property type="entry name" value="HATPase_dom"/>
</dbReference>
<dbReference type="PANTHER" id="PTHR24421:SF59">
    <property type="entry name" value="OXYGEN SENSOR HISTIDINE KINASE NREB"/>
    <property type="match status" value="1"/>
</dbReference>
<dbReference type="InterPro" id="IPR007891">
    <property type="entry name" value="CHASE3"/>
</dbReference>
<dbReference type="CDD" id="cd19410">
    <property type="entry name" value="HK9-like_sensor"/>
    <property type="match status" value="1"/>
</dbReference>
<keyword evidence="2" id="KW-0418">Kinase</keyword>
<dbReference type="Gene3D" id="1.20.5.1930">
    <property type="match status" value="1"/>
</dbReference>
<comment type="caution">
    <text evidence="7">The sequence shown here is derived from an EMBL/GenBank/DDBJ whole genome shotgun (WGS) entry which is preliminary data.</text>
</comment>
<dbReference type="InterPro" id="IPR005467">
    <property type="entry name" value="His_kinase_dom"/>
</dbReference>
<dbReference type="InterPro" id="IPR050482">
    <property type="entry name" value="Sensor_HK_TwoCompSys"/>
</dbReference>
<evidence type="ECO:0000313" key="8">
    <source>
        <dbReference type="Proteomes" id="UP001228044"/>
    </source>
</evidence>
<reference evidence="7 8" key="1">
    <citation type="submission" date="2023-06" db="EMBL/GenBank/DDBJ databases">
        <title>Pelomonas sp. PFR6 16S ribosomal RNA gene Genome sequencing and assembly.</title>
        <authorList>
            <person name="Woo H."/>
        </authorList>
    </citation>
    <scope>NUCLEOTIDE SEQUENCE [LARGE SCALE GENOMIC DNA]</scope>
    <source>
        <strain evidence="7 8">PFR6</strain>
    </source>
</reference>
<dbReference type="RefSeq" id="WP_290360909.1">
    <property type="nucleotide sequence ID" value="NZ_JAUHHC010000005.1"/>
</dbReference>
<evidence type="ECO:0000256" key="4">
    <source>
        <dbReference type="SAM" id="MobiDB-lite"/>
    </source>
</evidence>
<keyword evidence="3" id="KW-0902">Two-component regulatory system</keyword>
<protein>
    <submittedName>
        <fullName evidence="7">CHASE3 domain-containing protein</fullName>
    </submittedName>
</protein>
<keyword evidence="1" id="KW-0808">Transferase</keyword>
<evidence type="ECO:0000256" key="2">
    <source>
        <dbReference type="ARBA" id="ARBA00022777"/>
    </source>
</evidence>
<dbReference type="SMART" id="SM00387">
    <property type="entry name" value="HATPase_c"/>
    <property type="match status" value="1"/>
</dbReference>
<sequence>MKNRLSALLERLQKSTFAFPLAVLAAAAMLVISEASYSRAQDTLADLVQMGRARLLLYSIMARSADAETAQRGFLLTGKPEYLAPYEEAADDLSRALKDLKNHYAERGDLSAQRLHRQLEEAVITKMGELAEAVQRQRAGRPDAALELVQAGLGRDQMDLIRSRSEELLHLQNQRVASGRSQVYDALLLNRIGVAAMTAISLLALAMFLRQSRALAAQRDEQARAIAAERDQLEWEVGKRTAELTELATHLQSAREDERNHLARELHDELGALLTAAKLETARLKPRLAELAPDLLERLAHLTETLNSGIALKRRIIEDLRPSSLSNLGLLPALEIQAREFGERLEIPVHTELQPVRLSPRAELTVYRLVQEALTNIAKYAKAREVRVRLVSTADGQARVEVRDDGQGFDPQAQARSSHGLVGMRYRVAAEGGSLKLSSSPGQGTVLTALLPQLPAAEPAPAPPSMAPESTEPL</sequence>
<dbReference type="Gene3D" id="3.30.565.10">
    <property type="entry name" value="Histidine kinase-like ATPase, C-terminal domain"/>
    <property type="match status" value="1"/>
</dbReference>
<evidence type="ECO:0000256" key="1">
    <source>
        <dbReference type="ARBA" id="ARBA00022679"/>
    </source>
</evidence>
<dbReference type="InterPro" id="IPR011712">
    <property type="entry name" value="Sig_transdc_His_kin_sub3_dim/P"/>
</dbReference>
<dbReference type="PANTHER" id="PTHR24421">
    <property type="entry name" value="NITRATE/NITRITE SENSOR PROTEIN NARX-RELATED"/>
    <property type="match status" value="1"/>
</dbReference>
<feature type="domain" description="Histidine kinase" evidence="6">
    <location>
        <begin position="261"/>
        <end position="455"/>
    </location>
</feature>
<evidence type="ECO:0000256" key="3">
    <source>
        <dbReference type="ARBA" id="ARBA00023012"/>
    </source>
</evidence>
<evidence type="ECO:0000259" key="6">
    <source>
        <dbReference type="PROSITE" id="PS50109"/>
    </source>
</evidence>
<feature type="region of interest" description="Disordered" evidence="4">
    <location>
        <begin position="452"/>
        <end position="474"/>
    </location>
</feature>
<gene>
    <name evidence="7" type="ORF">QWJ38_20165</name>
</gene>
<dbReference type="Pfam" id="PF02518">
    <property type="entry name" value="HATPase_c"/>
    <property type="match status" value="1"/>
</dbReference>
<accession>A0ABT8DWM4</accession>
<proteinExistence type="predicted"/>
<dbReference type="Proteomes" id="UP001228044">
    <property type="component" value="Unassembled WGS sequence"/>
</dbReference>
<dbReference type="CDD" id="cd16917">
    <property type="entry name" value="HATPase_UhpB-NarQ-NarX-like"/>
    <property type="match status" value="1"/>
</dbReference>
<dbReference type="InterPro" id="IPR036890">
    <property type="entry name" value="HATPase_C_sf"/>
</dbReference>
<dbReference type="SUPFAM" id="SSF55874">
    <property type="entry name" value="ATPase domain of HSP90 chaperone/DNA topoisomerase II/histidine kinase"/>
    <property type="match status" value="1"/>
</dbReference>